<feature type="domain" description="Nudix hydrolase" evidence="5">
    <location>
        <begin position="12"/>
        <end position="136"/>
    </location>
</feature>
<dbReference type="GO" id="GO:0016787">
    <property type="term" value="F:hydrolase activity"/>
    <property type="evidence" value="ECO:0007669"/>
    <property type="project" value="UniProtKB-KW"/>
</dbReference>
<dbReference type="Pfam" id="PF00293">
    <property type="entry name" value="NUDIX"/>
    <property type="match status" value="1"/>
</dbReference>
<dbReference type="PROSITE" id="PS00893">
    <property type="entry name" value="NUDIX_BOX"/>
    <property type="match status" value="1"/>
</dbReference>
<sequence>MHPDPAAPVPAVVVACVGAVVLDDQGRLLLIRRGTEPSRGAWSVPGGRIEPGESPAEAVVREVREETGLTVRAGREVGRVQIPGPDVVYDVVDLACTLLDPAAAPVAGDDADDVTFADAATLDRLHCTPRLLETLRGWGVLPDAGAPPLTGPPPVPGPSPG</sequence>
<dbReference type="InterPro" id="IPR015797">
    <property type="entry name" value="NUDIX_hydrolase-like_dom_sf"/>
</dbReference>
<dbReference type="RefSeq" id="WP_163480467.1">
    <property type="nucleotide sequence ID" value="NZ_JAAGWF010000007.1"/>
</dbReference>
<dbReference type="SUPFAM" id="SSF55811">
    <property type="entry name" value="Nudix"/>
    <property type="match status" value="1"/>
</dbReference>
<evidence type="ECO:0000313" key="7">
    <source>
        <dbReference type="Proteomes" id="UP000470246"/>
    </source>
</evidence>
<keyword evidence="7" id="KW-1185">Reference proteome</keyword>
<keyword evidence="3 4" id="KW-0378">Hydrolase</keyword>
<dbReference type="PRINTS" id="PR00502">
    <property type="entry name" value="NUDIXFAMILY"/>
</dbReference>
<dbReference type="PROSITE" id="PS51462">
    <property type="entry name" value="NUDIX"/>
    <property type="match status" value="1"/>
</dbReference>
<dbReference type="PANTHER" id="PTHR43046:SF14">
    <property type="entry name" value="MUTT_NUDIX FAMILY PROTEIN"/>
    <property type="match status" value="1"/>
</dbReference>
<organism evidence="6 7">
    <name type="scientific">Geodermatophilus sabuli</name>
    <dbReference type="NCBI Taxonomy" id="1564158"/>
    <lineage>
        <taxon>Bacteria</taxon>
        <taxon>Bacillati</taxon>
        <taxon>Actinomycetota</taxon>
        <taxon>Actinomycetes</taxon>
        <taxon>Geodermatophilales</taxon>
        <taxon>Geodermatophilaceae</taxon>
        <taxon>Geodermatophilus</taxon>
    </lineage>
</organism>
<dbReference type="EMBL" id="JAAGWF010000007">
    <property type="protein sequence ID" value="NEK57271.1"/>
    <property type="molecule type" value="Genomic_DNA"/>
</dbReference>
<accession>A0A7K3VX97</accession>
<evidence type="ECO:0000259" key="5">
    <source>
        <dbReference type="PROSITE" id="PS51462"/>
    </source>
</evidence>
<evidence type="ECO:0000313" key="6">
    <source>
        <dbReference type="EMBL" id="NEK57271.1"/>
    </source>
</evidence>
<evidence type="ECO:0000256" key="3">
    <source>
        <dbReference type="ARBA" id="ARBA00022801"/>
    </source>
</evidence>
<gene>
    <name evidence="6" type="ORF">GCU56_05210</name>
</gene>
<comment type="similarity">
    <text evidence="2 4">Belongs to the Nudix hydrolase family.</text>
</comment>
<dbReference type="PANTHER" id="PTHR43046">
    <property type="entry name" value="GDP-MANNOSE MANNOSYL HYDROLASE"/>
    <property type="match status" value="1"/>
</dbReference>
<dbReference type="InterPro" id="IPR020476">
    <property type="entry name" value="Nudix_hydrolase"/>
</dbReference>
<comment type="cofactor">
    <cofactor evidence="1">
        <name>Mg(2+)</name>
        <dbReference type="ChEBI" id="CHEBI:18420"/>
    </cofactor>
</comment>
<dbReference type="Gene3D" id="3.90.79.10">
    <property type="entry name" value="Nucleoside Triphosphate Pyrophosphohydrolase"/>
    <property type="match status" value="1"/>
</dbReference>
<dbReference type="InterPro" id="IPR000086">
    <property type="entry name" value="NUDIX_hydrolase_dom"/>
</dbReference>
<comment type="caution">
    <text evidence="6">The sequence shown here is derived from an EMBL/GenBank/DDBJ whole genome shotgun (WGS) entry which is preliminary data.</text>
</comment>
<dbReference type="AlphaFoldDB" id="A0A7K3VX97"/>
<protein>
    <submittedName>
        <fullName evidence="6">NUDIX domain-containing protein</fullName>
    </submittedName>
</protein>
<evidence type="ECO:0000256" key="1">
    <source>
        <dbReference type="ARBA" id="ARBA00001946"/>
    </source>
</evidence>
<dbReference type="InterPro" id="IPR020084">
    <property type="entry name" value="NUDIX_hydrolase_CS"/>
</dbReference>
<evidence type="ECO:0000256" key="4">
    <source>
        <dbReference type="RuleBase" id="RU003476"/>
    </source>
</evidence>
<evidence type="ECO:0000256" key="2">
    <source>
        <dbReference type="ARBA" id="ARBA00005582"/>
    </source>
</evidence>
<proteinExistence type="inferred from homology"/>
<dbReference type="Proteomes" id="UP000470246">
    <property type="component" value="Unassembled WGS sequence"/>
</dbReference>
<reference evidence="6 7" key="1">
    <citation type="submission" date="2020-02" db="EMBL/GenBank/DDBJ databases">
        <title>Geodermatophilus sabuli CPCC 205279 I12A-02694.</title>
        <authorList>
            <person name="Jiang Z."/>
        </authorList>
    </citation>
    <scope>NUCLEOTIDE SEQUENCE [LARGE SCALE GENOMIC DNA]</scope>
    <source>
        <strain evidence="6 7">I12A-02694</strain>
    </source>
</reference>
<name>A0A7K3VX97_9ACTN</name>